<organism evidence="2 3">
    <name type="scientific">Photobacterium atrarenae</name>
    <dbReference type="NCBI Taxonomy" id="865757"/>
    <lineage>
        <taxon>Bacteria</taxon>
        <taxon>Pseudomonadati</taxon>
        <taxon>Pseudomonadota</taxon>
        <taxon>Gammaproteobacteria</taxon>
        <taxon>Vibrionales</taxon>
        <taxon>Vibrionaceae</taxon>
        <taxon>Photobacterium</taxon>
    </lineage>
</organism>
<evidence type="ECO:0000313" key="3">
    <source>
        <dbReference type="Proteomes" id="UP001057998"/>
    </source>
</evidence>
<evidence type="ECO:0008006" key="4">
    <source>
        <dbReference type="Google" id="ProtNLM"/>
    </source>
</evidence>
<accession>A0ABY5GIA2</accession>
<dbReference type="RefSeq" id="WP_255390260.1">
    <property type="nucleotide sequence ID" value="NZ_CP101508.1"/>
</dbReference>
<keyword evidence="1" id="KW-0732">Signal</keyword>
<evidence type="ECO:0000313" key="2">
    <source>
        <dbReference type="EMBL" id="UTV28937.1"/>
    </source>
</evidence>
<keyword evidence="3" id="KW-1185">Reference proteome</keyword>
<name>A0ABY5GIA2_9GAMM</name>
<evidence type="ECO:0000256" key="1">
    <source>
        <dbReference type="SAM" id="SignalP"/>
    </source>
</evidence>
<proteinExistence type="predicted"/>
<protein>
    <recommendedName>
        <fullName evidence="4">ATPase</fullName>
    </recommendedName>
</protein>
<sequence length="120" mass="13414">MASLIMTACLATVPSHAYNQGMPMPGATSKALQSQEQREISYYLKYKPDMEAQAKSLVAELGGIVTDAMPERRVLIVQFDRQTADELTSKQQRYSDVIDYVEVNPQRQLLNSSTSSLKLK</sequence>
<feature type="signal peptide" evidence="1">
    <location>
        <begin position="1"/>
        <end position="17"/>
    </location>
</feature>
<gene>
    <name evidence="2" type="ORF">NNL38_06820</name>
</gene>
<reference evidence="2" key="1">
    <citation type="submission" date="2022-07" db="EMBL/GenBank/DDBJ databases">
        <title>Genome sequencing of Photobacterium atrarenae GJH2-4.</title>
        <authorList>
            <person name="Park S.-J."/>
        </authorList>
    </citation>
    <scope>NUCLEOTIDE SEQUENCE</scope>
    <source>
        <strain evidence="2">GJH2-4</strain>
    </source>
</reference>
<dbReference type="Proteomes" id="UP001057998">
    <property type="component" value="Chromosome 1"/>
</dbReference>
<dbReference type="EMBL" id="CP101508">
    <property type="protein sequence ID" value="UTV28937.1"/>
    <property type="molecule type" value="Genomic_DNA"/>
</dbReference>
<feature type="chain" id="PRO_5045386114" description="ATPase" evidence="1">
    <location>
        <begin position="18"/>
        <end position="120"/>
    </location>
</feature>